<keyword evidence="11" id="KW-1185">Reference proteome</keyword>
<accession>A0A1B1E1S4</accession>
<keyword evidence="3 7" id="KW-0507">mRNA processing</keyword>
<dbReference type="InterPro" id="IPR039974">
    <property type="entry name" value="Splicing_factor_SLU7"/>
</dbReference>
<evidence type="ECO:0000256" key="7">
    <source>
        <dbReference type="RuleBase" id="RU367071"/>
    </source>
</evidence>
<evidence type="ECO:0000256" key="1">
    <source>
        <dbReference type="ARBA" id="ARBA00004123"/>
    </source>
</evidence>
<feature type="region of interest" description="Disordered" evidence="8">
    <location>
        <begin position="167"/>
        <end position="249"/>
    </location>
</feature>
<evidence type="ECO:0000256" key="6">
    <source>
        <dbReference type="ARBA" id="ARBA00023242"/>
    </source>
</evidence>
<evidence type="ECO:0000256" key="3">
    <source>
        <dbReference type="ARBA" id="ARBA00022664"/>
    </source>
</evidence>
<proteinExistence type="inferred from homology"/>
<reference evidence="11" key="1">
    <citation type="submission" date="2016-06" db="EMBL/GenBank/DDBJ databases">
        <title>First high quality genome sequence of Plasmodium coatneyi using continuous long reads from single molecule, real-time sequencing.</title>
        <authorList>
            <person name="Chien J.-T."/>
            <person name="Pakala S.B."/>
            <person name="Geraldo J.A."/>
            <person name="Lapp S.A."/>
            <person name="Barnwell J.W."/>
            <person name="Kissinger J.C."/>
            <person name="Galinski M.R."/>
            <person name="Humphrey J.C."/>
        </authorList>
    </citation>
    <scope>NUCLEOTIDE SEQUENCE [LARGE SCALE GENOMIC DNA]</scope>
    <source>
        <strain evidence="11">Hackeri</strain>
    </source>
</reference>
<evidence type="ECO:0000313" key="11">
    <source>
        <dbReference type="Proteomes" id="UP000092716"/>
    </source>
</evidence>
<comment type="subcellular location">
    <subcellularLocation>
        <location evidence="1 7">Nucleus</location>
    </subcellularLocation>
</comment>
<comment type="similarity">
    <text evidence="2 7">Belongs to the SLU7 family.</text>
</comment>
<dbReference type="KEGG" id="pcot:PCOAH_00035920"/>
<evidence type="ECO:0000256" key="2">
    <source>
        <dbReference type="ARBA" id="ARBA00007203"/>
    </source>
</evidence>
<feature type="domain" description="Pre-mRNA-splicing factor SLU7" evidence="9">
    <location>
        <begin position="132"/>
        <end position="423"/>
    </location>
</feature>
<name>A0A1B1E1S4_9APIC</name>
<dbReference type="EMBL" id="CP016249">
    <property type="protein sequence ID" value="ANQ08992.1"/>
    <property type="molecule type" value="Genomic_DNA"/>
</dbReference>
<dbReference type="GeneID" id="30910323"/>
<dbReference type="GO" id="GO:0030628">
    <property type="term" value="F:pre-mRNA 3'-splice site binding"/>
    <property type="evidence" value="ECO:0007669"/>
    <property type="project" value="UniProtKB-UniRule"/>
</dbReference>
<sequence length="449" mass="52502">MNTKNVTREEKKKEKELNEARKAGKIEALKDEEGNDINPHMPQYIIKAPWYLNQTAPGLKHQRYKGTDKVKIEEERNKKVYVKDLKNVSDFCKNCGSATHKEKYCLERTRKKKLNFANREKDDDFVCLTQDLGYDGNRDRWVGYNPDHFEHVYKEYEKIVEEKKKRKAEELKQKYERKATTGKKRRSGGADGAGDAGGEDGDNVNDQSGSDSDDPEEDDDATKVTTRVEDPQKSSTNANTSEKHRNVARNLRIREDTAKYLYNLSLNSAFYDPKSRSMREDPFAGIRKNLPDDSNHYKGENYYNNTDEAIESKKLEIFAWETYKRGENVHFNAQPTQLELLYREFLAKKKKLIKKKEEDILKTYKCENVASNDAALGEELTQSEVYTEYKPVDQIDPKVKRIKVMSRYEEDIHLFDHSSVFGSYYDREKKKWGYRCCRSTNKFEKCFSS</sequence>
<evidence type="ECO:0000256" key="8">
    <source>
        <dbReference type="SAM" id="MobiDB-lite"/>
    </source>
</evidence>
<dbReference type="OrthoDB" id="249612at2759"/>
<evidence type="ECO:0000256" key="4">
    <source>
        <dbReference type="ARBA" id="ARBA00022728"/>
    </source>
</evidence>
<dbReference type="PANTHER" id="PTHR12942:SF2">
    <property type="entry name" value="PRE-MRNA-SPLICING FACTOR SLU7"/>
    <property type="match status" value="1"/>
</dbReference>
<evidence type="ECO:0000256" key="5">
    <source>
        <dbReference type="ARBA" id="ARBA00023187"/>
    </source>
</evidence>
<dbReference type="RefSeq" id="XP_019915687.1">
    <property type="nucleotide sequence ID" value="XM_020060383.1"/>
</dbReference>
<feature type="compositionally biased region" description="Basic and acidic residues" evidence="8">
    <location>
        <begin position="167"/>
        <end position="179"/>
    </location>
</feature>
<dbReference type="AlphaFoldDB" id="A0A1B1E1S4"/>
<dbReference type="PANTHER" id="PTHR12942">
    <property type="entry name" value="STEP II SPLICING FACTOR SLU7"/>
    <property type="match status" value="1"/>
</dbReference>
<keyword evidence="5 7" id="KW-0508">mRNA splicing</keyword>
<dbReference type="GO" id="GO:0000398">
    <property type="term" value="P:mRNA splicing, via spliceosome"/>
    <property type="evidence" value="ECO:0007669"/>
    <property type="project" value="UniProtKB-UniRule"/>
</dbReference>
<dbReference type="Pfam" id="PF11708">
    <property type="entry name" value="Slu7"/>
    <property type="match status" value="1"/>
</dbReference>
<dbReference type="VEuPathDB" id="PlasmoDB:PCOAH_00035920"/>
<feature type="compositionally biased region" description="Acidic residues" evidence="8">
    <location>
        <begin position="211"/>
        <end position="220"/>
    </location>
</feature>
<keyword evidence="4 7" id="KW-0747">Spliceosome</keyword>
<evidence type="ECO:0000259" key="9">
    <source>
        <dbReference type="Pfam" id="PF11708"/>
    </source>
</evidence>
<dbReference type="InterPro" id="IPR021715">
    <property type="entry name" value="Slu7_dom"/>
</dbReference>
<dbReference type="Proteomes" id="UP000092716">
    <property type="component" value="Chromosome 11"/>
</dbReference>
<gene>
    <name evidence="10" type="ORF">PCOAH_00035920</name>
</gene>
<dbReference type="GO" id="GO:0005681">
    <property type="term" value="C:spliceosomal complex"/>
    <property type="evidence" value="ECO:0007669"/>
    <property type="project" value="UniProtKB-UniRule"/>
</dbReference>
<protein>
    <recommendedName>
        <fullName evidence="7">Pre-mRNA-splicing factor SLU7</fullName>
    </recommendedName>
</protein>
<organism evidence="10 11">
    <name type="scientific">Plasmodium coatneyi</name>
    <dbReference type="NCBI Taxonomy" id="208452"/>
    <lineage>
        <taxon>Eukaryota</taxon>
        <taxon>Sar</taxon>
        <taxon>Alveolata</taxon>
        <taxon>Apicomplexa</taxon>
        <taxon>Aconoidasida</taxon>
        <taxon>Haemosporida</taxon>
        <taxon>Plasmodiidae</taxon>
        <taxon>Plasmodium</taxon>
    </lineage>
</organism>
<evidence type="ECO:0000313" key="10">
    <source>
        <dbReference type="EMBL" id="ANQ08992.1"/>
    </source>
</evidence>
<comment type="subunit">
    <text evidence="7">Associated with the spliceosome.</text>
</comment>
<comment type="function">
    <text evidence="7">Involved in pre-mRNA splicing.</text>
</comment>
<keyword evidence="6 7" id="KW-0539">Nucleus</keyword>